<feature type="repeat" description="PPR" evidence="2">
    <location>
        <begin position="70"/>
        <end position="104"/>
    </location>
</feature>
<dbReference type="Gene3D" id="1.25.40.10">
    <property type="entry name" value="Tetratricopeptide repeat domain"/>
    <property type="match status" value="2"/>
</dbReference>
<evidence type="ECO:0000256" key="2">
    <source>
        <dbReference type="PROSITE-ProRule" id="PRU00708"/>
    </source>
</evidence>
<gene>
    <name evidence="3" type="ORF">SNAT2548_LOCUS34504</name>
</gene>
<dbReference type="Proteomes" id="UP000604046">
    <property type="component" value="Unassembled WGS sequence"/>
</dbReference>
<dbReference type="PROSITE" id="PS51375">
    <property type="entry name" value="PPR"/>
    <property type="match status" value="1"/>
</dbReference>
<dbReference type="PANTHER" id="PTHR47936">
    <property type="entry name" value="PPR_LONG DOMAIN-CONTAINING PROTEIN"/>
    <property type="match status" value="1"/>
</dbReference>
<keyword evidence="1" id="KW-0677">Repeat</keyword>
<proteinExistence type="predicted"/>
<comment type="caution">
    <text evidence="3">The sequence shown here is derived from an EMBL/GenBank/DDBJ whole genome shotgun (WGS) entry which is preliminary data.</text>
</comment>
<evidence type="ECO:0008006" key="5">
    <source>
        <dbReference type="Google" id="ProtNLM"/>
    </source>
</evidence>
<dbReference type="InterPro" id="IPR002885">
    <property type="entry name" value="PPR_rpt"/>
</dbReference>
<evidence type="ECO:0000256" key="1">
    <source>
        <dbReference type="ARBA" id="ARBA00022737"/>
    </source>
</evidence>
<protein>
    <recommendedName>
        <fullName evidence="5">Pentatricopeptide repeat-containing protein, chloroplastic</fullName>
    </recommendedName>
</protein>
<organism evidence="3 4">
    <name type="scientific">Symbiodinium natans</name>
    <dbReference type="NCBI Taxonomy" id="878477"/>
    <lineage>
        <taxon>Eukaryota</taxon>
        <taxon>Sar</taxon>
        <taxon>Alveolata</taxon>
        <taxon>Dinophyceae</taxon>
        <taxon>Suessiales</taxon>
        <taxon>Symbiodiniaceae</taxon>
        <taxon>Symbiodinium</taxon>
    </lineage>
</organism>
<sequence length="268" mass="29568">MSLLICNLITIMIVLYLFLLPGEWRCVLQIFQQGSPELRSKTQNLAVAACEEGSCWQRALKILEEAVAGDVYTYSSVVGACARAAQWQAALATFHAMMGVAVQPNTVTCNSLMDALASSSGQWQRAFELLSMLPLFEVQADEITWTSAIRACETCNEWVLSLAVLDRMPLLRIMPNIVSYGSAVRACRWSDAWPLALVLVERMLAQSIEADLLFSNTLLSLLAKAEQWLLATDLLASMVSEKMEPDETTWATVADVGKDAEPETPFHS</sequence>
<dbReference type="Pfam" id="PF13041">
    <property type="entry name" value="PPR_2"/>
    <property type="match status" value="1"/>
</dbReference>
<dbReference type="EMBL" id="CAJNDS010002812">
    <property type="protein sequence ID" value="CAE7606766.1"/>
    <property type="molecule type" value="Genomic_DNA"/>
</dbReference>
<dbReference type="OrthoDB" id="435914at2759"/>
<dbReference type="NCBIfam" id="TIGR00756">
    <property type="entry name" value="PPR"/>
    <property type="match status" value="2"/>
</dbReference>
<reference evidence="3" key="1">
    <citation type="submission" date="2021-02" db="EMBL/GenBank/DDBJ databases">
        <authorList>
            <person name="Dougan E. K."/>
            <person name="Rhodes N."/>
            <person name="Thang M."/>
            <person name="Chan C."/>
        </authorList>
    </citation>
    <scope>NUCLEOTIDE SEQUENCE</scope>
</reference>
<name>A0A812V4Y1_9DINO</name>
<dbReference type="AlphaFoldDB" id="A0A812V4Y1"/>
<dbReference type="PANTHER" id="PTHR47936:SF1">
    <property type="entry name" value="PENTATRICOPEPTIDE REPEAT-CONTAINING PROTEIN GUN1, CHLOROPLASTIC"/>
    <property type="match status" value="1"/>
</dbReference>
<evidence type="ECO:0000313" key="3">
    <source>
        <dbReference type="EMBL" id="CAE7606766.1"/>
    </source>
</evidence>
<accession>A0A812V4Y1</accession>
<dbReference type="InterPro" id="IPR011990">
    <property type="entry name" value="TPR-like_helical_dom_sf"/>
</dbReference>
<evidence type="ECO:0000313" key="4">
    <source>
        <dbReference type="Proteomes" id="UP000604046"/>
    </source>
</evidence>
<keyword evidence="4" id="KW-1185">Reference proteome</keyword>